<organism evidence="1 2">
    <name type="scientific">Caerostris extrusa</name>
    <name type="common">Bark spider</name>
    <name type="synonym">Caerostris bankana</name>
    <dbReference type="NCBI Taxonomy" id="172846"/>
    <lineage>
        <taxon>Eukaryota</taxon>
        <taxon>Metazoa</taxon>
        <taxon>Ecdysozoa</taxon>
        <taxon>Arthropoda</taxon>
        <taxon>Chelicerata</taxon>
        <taxon>Arachnida</taxon>
        <taxon>Araneae</taxon>
        <taxon>Araneomorphae</taxon>
        <taxon>Entelegynae</taxon>
        <taxon>Araneoidea</taxon>
        <taxon>Araneidae</taxon>
        <taxon>Caerostris</taxon>
    </lineage>
</organism>
<proteinExistence type="predicted"/>
<reference evidence="1 2" key="1">
    <citation type="submission" date="2021-06" db="EMBL/GenBank/DDBJ databases">
        <title>Caerostris extrusa draft genome.</title>
        <authorList>
            <person name="Kono N."/>
            <person name="Arakawa K."/>
        </authorList>
    </citation>
    <scope>NUCLEOTIDE SEQUENCE [LARGE SCALE GENOMIC DNA]</scope>
</reference>
<name>A0AAV4XVI2_CAEEX</name>
<dbReference type="AlphaFoldDB" id="A0AAV4XVI2"/>
<evidence type="ECO:0000313" key="2">
    <source>
        <dbReference type="Proteomes" id="UP001054945"/>
    </source>
</evidence>
<dbReference type="EMBL" id="BPLR01018241">
    <property type="protein sequence ID" value="GIY97996.1"/>
    <property type="molecule type" value="Genomic_DNA"/>
</dbReference>
<sequence length="100" mass="11821">MKYCFSLRRTFKPIIDEQISFAFHTEKLHFLSSPKPTLESRYFPIFSALRIKTISTKHCIVVLEEFTGYSTPFVRELKKGYNRLCKNPIEKLHVFLFTGL</sequence>
<gene>
    <name evidence="1" type="ORF">CEXT_103641</name>
</gene>
<evidence type="ECO:0000313" key="1">
    <source>
        <dbReference type="EMBL" id="GIY97996.1"/>
    </source>
</evidence>
<dbReference type="Proteomes" id="UP001054945">
    <property type="component" value="Unassembled WGS sequence"/>
</dbReference>
<accession>A0AAV4XVI2</accession>
<keyword evidence="2" id="KW-1185">Reference proteome</keyword>
<protein>
    <submittedName>
        <fullName evidence="1">Uncharacterized protein</fullName>
    </submittedName>
</protein>
<comment type="caution">
    <text evidence="1">The sequence shown here is derived from an EMBL/GenBank/DDBJ whole genome shotgun (WGS) entry which is preliminary data.</text>
</comment>